<feature type="compositionally biased region" description="Polar residues" evidence="1">
    <location>
        <begin position="221"/>
        <end position="236"/>
    </location>
</feature>
<keyword evidence="3" id="KW-1185">Reference proteome</keyword>
<protein>
    <submittedName>
        <fullName evidence="2">Uncharacterized protein</fullName>
    </submittedName>
</protein>
<evidence type="ECO:0000313" key="3">
    <source>
        <dbReference type="Proteomes" id="UP001314169"/>
    </source>
</evidence>
<reference evidence="2" key="1">
    <citation type="submission" date="2023-12" db="EMBL/GenBank/DDBJ databases">
        <authorList>
            <person name="Brown T."/>
        </authorList>
    </citation>
    <scope>NUCLEOTIDE SEQUENCE</scope>
</reference>
<evidence type="ECO:0000256" key="1">
    <source>
        <dbReference type="SAM" id="MobiDB-lite"/>
    </source>
</evidence>
<name>A0ABP0A6D8_PIPNA</name>
<evidence type="ECO:0000313" key="2">
    <source>
        <dbReference type="EMBL" id="CAK6445239.1"/>
    </source>
</evidence>
<feature type="region of interest" description="Disordered" evidence="1">
    <location>
        <begin position="214"/>
        <end position="236"/>
    </location>
</feature>
<sequence length="236" mass="24271">MLPPSSDSAALVPTCPCPSALCIAPSTSQGPGDPPNQDPKGGAVLPSQQLSQRGAGPRGSEQGPPLQVPSCESGQGTAPGRWELGAAPESAGIVSLGWTTLESSHDSCGLWRQPPPSERGAQGGSASTGHIFLPEYLGVANVLRAFPHGANSDPHWRSQGRQAFRAPLKASTFWVQLPEATPPGVPACLPAASIPAWEREVELFRAPGLEAGSPGAMRSVSLHSPSHSEMGSKANS</sequence>
<feature type="region of interest" description="Disordered" evidence="1">
    <location>
        <begin position="22"/>
        <end position="83"/>
    </location>
</feature>
<organism evidence="2 3">
    <name type="scientific">Pipistrellus nathusii</name>
    <name type="common">Nathusius' pipistrelle</name>
    <dbReference type="NCBI Taxonomy" id="59473"/>
    <lineage>
        <taxon>Eukaryota</taxon>
        <taxon>Metazoa</taxon>
        <taxon>Chordata</taxon>
        <taxon>Craniata</taxon>
        <taxon>Vertebrata</taxon>
        <taxon>Euteleostomi</taxon>
        <taxon>Mammalia</taxon>
        <taxon>Eutheria</taxon>
        <taxon>Laurasiatheria</taxon>
        <taxon>Chiroptera</taxon>
        <taxon>Yangochiroptera</taxon>
        <taxon>Vespertilionidae</taxon>
        <taxon>Pipistrellus</taxon>
    </lineage>
</organism>
<accession>A0ABP0A6D8</accession>
<gene>
    <name evidence="2" type="ORF">MPIPNATIZW_LOCUS13545</name>
</gene>
<proteinExistence type="predicted"/>
<dbReference type="Proteomes" id="UP001314169">
    <property type="component" value="Chromosome 5"/>
</dbReference>
<dbReference type="EMBL" id="OY882862">
    <property type="protein sequence ID" value="CAK6445239.1"/>
    <property type="molecule type" value="Genomic_DNA"/>
</dbReference>
<feature type="region of interest" description="Disordered" evidence="1">
    <location>
        <begin position="105"/>
        <end position="126"/>
    </location>
</feature>